<organism evidence="2 3">
    <name type="scientific">Paramecium primaurelia</name>
    <dbReference type="NCBI Taxonomy" id="5886"/>
    <lineage>
        <taxon>Eukaryota</taxon>
        <taxon>Sar</taxon>
        <taxon>Alveolata</taxon>
        <taxon>Ciliophora</taxon>
        <taxon>Intramacronucleata</taxon>
        <taxon>Oligohymenophorea</taxon>
        <taxon>Peniculida</taxon>
        <taxon>Parameciidae</taxon>
        <taxon>Paramecium</taxon>
    </lineage>
</organism>
<comment type="caution">
    <text evidence="2">The sequence shown here is derived from an EMBL/GenBank/DDBJ whole genome shotgun (WGS) entry which is preliminary data.</text>
</comment>
<keyword evidence="3" id="KW-1185">Reference proteome</keyword>
<keyword evidence="1" id="KW-0812">Transmembrane</keyword>
<name>A0A8S1M0X6_PARPR</name>
<feature type="transmembrane region" description="Helical" evidence="1">
    <location>
        <begin position="64"/>
        <end position="86"/>
    </location>
</feature>
<dbReference type="Proteomes" id="UP000688137">
    <property type="component" value="Unassembled WGS sequence"/>
</dbReference>
<keyword evidence="1" id="KW-1133">Transmembrane helix</keyword>
<evidence type="ECO:0000313" key="2">
    <source>
        <dbReference type="EMBL" id="CAD8073179.1"/>
    </source>
</evidence>
<keyword evidence="1" id="KW-0472">Membrane</keyword>
<protein>
    <submittedName>
        <fullName evidence="2">Uncharacterized protein</fullName>
    </submittedName>
</protein>
<dbReference type="OMA" id="WQIYIFA"/>
<reference evidence="2" key="1">
    <citation type="submission" date="2021-01" db="EMBL/GenBank/DDBJ databases">
        <authorList>
            <consortium name="Genoscope - CEA"/>
            <person name="William W."/>
        </authorList>
    </citation>
    <scope>NUCLEOTIDE SEQUENCE</scope>
</reference>
<evidence type="ECO:0000313" key="3">
    <source>
        <dbReference type="Proteomes" id="UP000688137"/>
    </source>
</evidence>
<proteinExistence type="predicted"/>
<dbReference type="EMBL" id="CAJJDM010000050">
    <property type="protein sequence ID" value="CAD8073179.1"/>
    <property type="molecule type" value="Genomic_DNA"/>
</dbReference>
<dbReference type="AlphaFoldDB" id="A0A8S1M0X6"/>
<evidence type="ECO:0000256" key="1">
    <source>
        <dbReference type="SAM" id="Phobius"/>
    </source>
</evidence>
<accession>A0A8S1M0X6</accession>
<sequence>MVYGRLIYNNVKDYTPQWFKTIPYQQTVKPSFVRKPQVVSRLNSDPKVKAFWRFLGRNVADNPWAWQIYIFANSVVIFGLCYYPWLWVYQYNNKKRTIDYALQQEKEWKAKQEAAGE</sequence>
<gene>
    <name evidence="2" type="ORF">PPRIM_AZ9-3.1.T0500248</name>
</gene>